<evidence type="ECO:0008006" key="3">
    <source>
        <dbReference type="Google" id="ProtNLM"/>
    </source>
</evidence>
<organism evidence="1 2">
    <name type="scientific">Daphnia magna</name>
    <dbReference type="NCBI Taxonomy" id="35525"/>
    <lineage>
        <taxon>Eukaryota</taxon>
        <taxon>Metazoa</taxon>
        <taxon>Ecdysozoa</taxon>
        <taxon>Arthropoda</taxon>
        <taxon>Crustacea</taxon>
        <taxon>Branchiopoda</taxon>
        <taxon>Diplostraca</taxon>
        <taxon>Cladocera</taxon>
        <taxon>Anomopoda</taxon>
        <taxon>Daphniidae</taxon>
        <taxon>Daphnia</taxon>
    </lineage>
</organism>
<dbReference type="Proteomes" id="UP001234178">
    <property type="component" value="Unassembled WGS sequence"/>
</dbReference>
<accession>A0ABR0ARH2</accession>
<keyword evidence="2" id="KW-1185">Reference proteome</keyword>
<name>A0ABR0ARH2_9CRUS</name>
<evidence type="ECO:0000313" key="1">
    <source>
        <dbReference type="EMBL" id="KAK4027714.1"/>
    </source>
</evidence>
<dbReference type="EMBL" id="JAOYFB010000038">
    <property type="protein sequence ID" value="KAK4027714.1"/>
    <property type="molecule type" value="Genomic_DNA"/>
</dbReference>
<comment type="caution">
    <text evidence="1">The sequence shown here is derived from an EMBL/GenBank/DDBJ whole genome shotgun (WGS) entry which is preliminary data.</text>
</comment>
<sequence>MVRMASPISTELRSKDCERFHNPESNRLKLGSCLPLGVRPYGLGRNMPNCCIVRCRNGHIAKASKAHEELNPNRIITKKVFELGPSSRICEEHFFDEDRIKHDEIIIGGNKIINPRTNWKLKNGAIPNSSLQHLPATGKVIPE</sequence>
<evidence type="ECO:0000313" key="2">
    <source>
        <dbReference type="Proteomes" id="UP001234178"/>
    </source>
</evidence>
<reference evidence="1 2" key="1">
    <citation type="journal article" date="2023" name="Nucleic Acids Res.">
        <title>The hologenome of Daphnia magna reveals possible DNA methylation and microbiome-mediated evolution of the host genome.</title>
        <authorList>
            <person name="Chaturvedi A."/>
            <person name="Li X."/>
            <person name="Dhandapani V."/>
            <person name="Marshall H."/>
            <person name="Kissane S."/>
            <person name="Cuenca-Cambronero M."/>
            <person name="Asole G."/>
            <person name="Calvet F."/>
            <person name="Ruiz-Romero M."/>
            <person name="Marangio P."/>
            <person name="Guigo R."/>
            <person name="Rago D."/>
            <person name="Mirbahai L."/>
            <person name="Eastwood N."/>
            <person name="Colbourne J.K."/>
            <person name="Zhou J."/>
            <person name="Mallon E."/>
            <person name="Orsini L."/>
        </authorList>
    </citation>
    <scope>NUCLEOTIDE SEQUENCE [LARGE SCALE GENOMIC DNA]</scope>
    <source>
        <strain evidence="1">LRV0_1</strain>
    </source>
</reference>
<gene>
    <name evidence="1" type="ORF">OUZ56_016762</name>
</gene>
<protein>
    <recommendedName>
        <fullName evidence="3">THAP-type domain-containing protein</fullName>
    </recommendedName>
</protein>
<proteinExistence type="predicted"/>